<protein>
    <submittedName>
        <fullName evidence="2">Uncharacterized protein</fullName>
    </submittedName>
</protein>
<comment type="caution">
    <text evidence="2">The sequence shown here is derived from an EMBL/GenBank/DDBJ whole genome shotgun (WGS) entry which is preliminary data.</text>
</comment>
<dbReference type="RefSeq" id="WP_277579581.1">
    <property type="nucleotide sequence ID" value="NZ_JANRMI010000006.1"/>
</dbReference>
<organism evidence="2 3">
    <name type="scientific">Bdellovibrio svalbardensis</name>
    <dbReference type="NCBI Taxonomy" id="2972972"/>
    <lineage>
        <taxon>Bacteria</taxon>
        <taxon>Pseudomonadati</taxon>
        <taxon>Bdellovibrionota</taxon>
        <taxon>Bdellovibrionia</taxon>
        <taxon>Bdellovibrionales</taxon>
        <taxon>Pseudobdellovibrionaceae</taxon>
        <taxon>Bdellovibrio</taxon>
    </lineage>
</organism>
<evidence type="ECO:0000313" key="2">
    <source>
        <dbReference type="EMBL" id="MDG0818106.1"/>
    </source>
</evidence>
<dbReference type="EMBL" id="JANRMI010000006">
    <property type="protein sequence ID" value="MDG0818106.1"/>
    <property type="molecule type" value="Genomic_DNA"/>
</dbReference>
<keyword evidence="3" id="KW-1185">Reference proteome</keyword>
<evidence type="ECO:0000313" key="3">
    <source>
        <dbReference type="Proteomes" id="UP001152321"/>
    </source>
</evidence>
<feature type="region of interest" description="Disordered" evidence="1">
    <location>
        <begin position="140"/>
        <end position="161"/>
    </location>
</feature>
<gene>
    <name evidence="2" type="ORF">NWE73_17115</name>
</gene>
<accession>A0ABT6DN90</accession>
<dbReference type="Proteomes" id="UP001152321">
    <property type="component" value="Unassembled WGS sequence"/>
</dbReference>
<feature type="compositionally biased region" description="Basic and acidic residues" evidence="1">
    <location>
        <begin position="140"/>
        <end position="153"/>
    </location>
</feature>
<evidence type="ECO:0000256" key="1">
    <source>
        <dbReference type="SAM" id="MobiDB-lite"/>
    </source>
</evidence>
<name>A0ABT6DN90_9BACT</name>
<sequence>MTKADHKSHALQVRHALWNLQKEVLNSLKEEFDRENGYQSAPTEWFQTLMNAERYAWLRELTSLMADVDIMTELDFITEQHAATARAEIDRLLIDHAKNTSDFTNSYKELLLSGVALLPLHATLRATVQNLPKVEMTKDQSLAERKAWHEEHRHQSRKKRN</sequence>
<reference evidence="2" key="1">
    <citation type="submission" date="2022-08" db="EMBL/GenBank/DDBJ databases">
        <title>Novel Bdellovibrio Species Isolated from Svalbard: Designation Bdellovibrio svalbardensis.</title>
        <authorList>
            <person name="Mitchell R.J."/>
            <person name="Choi S.Y."/>
        </authorList>
    </citation>
    <scope>NUCLEOTIDE SEQUENCE</scope>
    <source>
        <strain evidence="2">PAP01</strain>
    </source>
</reference>
<proteinExistence type="predicted"/>